<dbReference type="InterPro" id="IPR016187">
    <property type="entry name" value="CTDL_fold"/>
</dbReference>
<dbReference type="EMBL" id="KK101279">
    <property type="protein sequence ID" value="KIZ01460.1"/>
    <property type="molecule type" value="Genomic_DNA"/>
</dbReference>
<accession>A0A0D2ME59</accession>
<dbReference type="KEGG" id="mng:MNEG_6498"/>
<feature type="non-terminal residue" evidence="1">
    <location>
        <position position="1"/>
    </location>
</feature>
<proteinExistence type="predicted"/>
<dbReference type="InterPro" id="IPR016186">
    <property type="entry name" value="C-type_lectin-like/link_sf"/>
</dbReference>
<dbReference type="SUPFAM" id="SSF56436">
    <property type="entry name" value="C-type lectin-like"/>
    <property type="match status" value="1"/>
</dbReference>
<evidence type="ECO:0000313" key="1">
    <source>
        <dbReference type="EMBL" id="KIZ01460.1"/>
    </source>
</evidence>
<organism evidence="1 2">
    <name type="scientific">Monoraphidium neglectum</name>
    <dbReference type="NCBI Taxonomy" id="145388"/>
    <lineage>
        <taxon>Eukaryota</taxon>
        <taxon>Viridiplantae</taxon>
        <taxon>Chlorophyta</taxon>
        <taxon>core chlorophytes</taxon>
        <taxon>Chlorophyceae</taxon>
        <taxon>CS clade</taxon>
        <taxon>Sphaeropleales</taxon>
        <taxon>Selenastraceae</taxon>
        <taxon>Monoraphidium</taxon>
    </lineage>
</organism>
<dbReference type="Gene3D" id="3.10.100.10">
    <property type="entry name" value="Mannose-Binding Protein A, subunit A"/>
    <property type="match status" value="1"/>
</dbReference>
<dbReference type="RefSeq" id="XP_013900479.1">
    <property type="nucleotide sequence ID" value="XM_014045025.1"/>
</dbReference>
<gene>
    <name evidence="1" type="ORF">MNEG_6498</name>
</gene>
<dbReference type="GeneID" id="25739374"/>
<sequence>DPLKINYGCGLVTATQLGNFSSSLAALESKVDAATNQSSSVQGTLLQGSQQLQSKTEGLQAAVTALNSTVLQLTLMLKDSNAQIAALNSTVQQLTAMLKDSVAQVTALVAASQTVNRDIAALKAETAAIASINATVRDLTSRSAADVAAITLVNASLTTLEATVSAINLTSFLKNTDAIDAALLGGLAAAQYLRKRIVLYSSPPTLNGGHGGRAGADSKCQRLITQPTVGLIQARAFLSVNAADEIRDFPQLYGVPTNLPIESAGGTVIAGNWTELLSGSIRASLRSAGVVSSSAWWSGSNADGSLAAPTCNAWSSAAFTDAGTTGSSDATGTAWMKGNAPFVCSNTVDVSLLCIAF</sequence>
<keyword evidence="2" id="KW-1185">Reference proteome</keyword>
<name>A0A0D2ME59_9CHLO</name>
<dbReference type="Proteomes" id="UP000054498">
    <property type="component" value="Unassembled WGS sequence"/>
</dbReference>
<evidence type="ECO:0008006" key="3">
    <source>
        <dbReference type="Google" id="ProtNLM"/>
    </source>
</evidence>
<protein>
    <recommendedName>
        <fullName evidence="3">DUF1554 domain-containing protein</fullName>
    </recommendedName>
</protein>
<evidence type="ECO:0000313" key="2">
    <source>
        <dbReference type="Proteomes" id="UP000054498"/>
    </source>
</evidence>
<reference evidence="1 2" key="1">
    <citation type="journal article" date="2013" name="BMC Genomics">
        <title>Reconstruction of the lipid metabolism for the microalga Monoraphidium neglectum from its genome sequence reveals characteristics suitable for biofuel production.</title>
        <authorList>
            <person name="Bogen C."/>
            <person name="Al-Dilaimi A."/>
            <person name="Albersmeier A."/>
            <person name="Wichmann J."/>
            <person name="Grundmann M."/>
            <person name="Rupp O."/>
            <person name="Lauersen K.J."/>
            <person name="Blifernez-Klassen O."/>
            <person name="Kalinowski J."/>
            <person name="Goesmann A."/>
            <person name="Mussgnug J.H."/>
            <person name="Kruse O."/>
        </authorList>
    </citation>
    <scope>NUCLEOTIDE SEQUENCE [LARGE SCALE GENOMIC DNA]</scope>
    <source>
        <strain evidence="1 2">SAG 48.87</strain>
    </source>
</reference>
<dbReference type="AlphaFoldDB" id="A0A0D2ME59"/>